<dbReference type="InterPro" id="IPR036236">
    <property type="entry name" value="Znf_C2H2_sf"/>
</dbReference>
<name>A0A7R8WNC2_9CRUS</name>
<dbReference type="AlphaFoldDB" id="A0A7R8WNC2"/>
<proteinExistence type="predicted"/>
<dbReference type="InterPro" id="IPR013087">
    <property type="entry name" value="Znf_C2H2_type"/>
</dbReference>
<dbReference type="PROSITE" id="PS50157">
    <property type="entry name" value="ZINC_FINGER_C2H2_2"/>
    <property type="match status" value="1"/>
</dbReference>
<organism evidence="1">
    <name type="scientific">Cyprideis torosa</name>
    <dbReference type="NCBI Taxonomy" id="163714"/>
    <lineage>
        <taxon>Eukaryota</taxon>
        <taxon>Metazoa</taxon>
        <taxon>Ecdysozoa</taxon>
        <taxon>Arthropoda</taxon>
        <taxon>Crustacea</taxon>
        <taxon>Oligostraca</taxon>
        <taxon>Ostracoda</taxon>
        <taxon>Podocopa</taxon>
        <taxon>Podocopida</taxon>
        <taxon>Cytherocopina</taxon>
        <taxon>Cytheroidea</taxon>
        <taxon>Cytherideidae</taxon>
        <taxon>Cyprideis</taxon>
    </lineage>
</organism>
<reference evidence="1" key="1">
    <citation type="submission" date="2020-11" db="EMBL/GenBank/DDBJ databases">
        <authorList>
            <person name="Tran Van P."/>
        </authorList>
    </citation>
    <scope>NUCLEOTIDE SEQUENCE</scope>
</reference>
<dbReference type="EMBL" id="OB663855">
    <property type="protein sequence ID" value="CAD7231769.1"/>
    <property type="molecule type" value="Genomic_DNA"/>
</dbReference>
<protein>
    <submittedName>
        <fullName evidence="1">Uncharacterized protein</fullName>
    </submittedName>
</protein>
<evidence type="ECO:0000313" key="1">
    <source>
        <dbReference type="EMBL" id="CAD7231769.1"/>
    </source>
</evidence>
<sequence>MSLLDPWTIITKLTTHLIRLRSVRTTAQSETERIQEVTRRSALPALYAANLCQASRAFNFTSSLTPERNPDLWKIIRIEQPYIQPQVDTYCLQDLWGIIRAQQQFIQPLPLVPLPLSSHYFLLTGFVGKHLLAGASTLAGHKSIDTGQKPFGCSICGQGFRSKSGLAVTKRSTQKGISPFVLCVISLSDSWKTSKSI</sequence>
<accession>A0A7R8WNC2</accession>
<dbReference type="Gene3D" id="3.30.160.60">
    <property type="entry name" value="Classic Zinc Finger"/>
    <property type="match status" value="1"/>
</dbReference>
<gene>
    <name evidence="1" type="ORF">CTOB1V02_LOCUS9612</name>
</gene>
<dbReference type="SUPFAM" id="SSF57667">
    <property type="entry name" value="beta-beta-alpha zinc fingers"/>
    <property type="match status" value="1"/>
</dbReference>